<dbReference type="OrthoDB" id="3741724at2759"/>
<dbReference type="EMBL" id="MU006572">
    <property type="protein sequence ID" value="KAF2747671.1"/>
    <property type="molecule type" value="Genomic_DNA"/>
</dbReference>
<dbReference type="Proteomes" id="UP000799440">
    <property type="component" value="Unassembled WGS sequence"/>
</dbReference>
<evidence type="ECO:0000313" key="2">
    <source>
        <dbReference type="EMBL" id="KAF2747671.1"/>
    </source>
</evidence>
<dbReference type="AlphaFoldDB" id="A0A6A6VES3"/>
<feature type="compositionally biased region" description="Basic and acidic residues" evidence="1">
    <location>
        <begin position="281"/>
        <end position="290"/>
    </location>
</feature>
<feature type="region of interest" description="Disordered" evidence="1">
    <location>
        <begin position="239"/>
        <end position="290"/>
    </location>
</feature>
<sequence length="290" mass="32066">MEDGELPDAPMTNGNQRVNSDDAYRFGPRMEIVNGKVEIVHDMGDHDDSFIDANSTNYTNNLSSSNGKHQHKNSFDTFPKPMNDALPRFSPQDFRASLLSGAGNVSFCYDVETAVAEATAWMSDTDKMIQMRELKMMTLGNARVIYGNDRNRFYDIITSYTLISGQIQYSSILVVTIDGSTKALRKETASDPLVATRNMVQGLMTDAGSIFARIPTGQRFHGQQGITSEDGTFQVFEGSMAERKGGGKGDDTRDMERKKAVPRGPAGWCNHNGDTYRPAKRKDVGLDYDG</sequence>
<organism evidence="2 3">
    <name type="scientific">Sporormia fimetaria CBS 119925</name>
    <dbReference type="NCBI Taxonomy" id="1340428"/>
    <lineage>
        <taxon>Eukaryota</taxon>
        <taxon>Fungi</taxon>
        <taxon>Dikarya</taxon>
        <taxon>Ascomycota</taxon>
        <taxon>Pezizomycotina</taxon>
        <taxon>Dothideomycetes</taxon>
        <taxon>Pleosporomycetidae</taxon>
        <taxon>Pleosporales</taxon>
        <taxon>Sporormiaceae</taxon>
        <taxon>Sporormia</taxon>
    </lineage>
</organism>
<keyword evidence="3" id="KW-1185">Reference proteome</keyword>
<accession>A0A6A6VES3</accession>
<evidence type="ECO:0000256" key="1">
    <source>
        <dbReference type="SAM" id="MobiDB-lite"/>
    </source>
</evidence>
<protein>
    <submittedName>
        <fullName evidence="2">Uncharacterized protein</fullName>
    </submittedName>
</protein>
<name>A0A6A6VES3_9PLEO</name>
<feature type="region of interest" description="Disordered" evidence="1">
    <location>
        <begin position="1"/>
        <end position="23"/>
    </location>
</feature>
<evidence type="ECO:0000313" key="3">
    <source>
        <dbReference type="Proteomes" id="UP000799440"/>
    </source>
</evidence>
<gene>
    <name evidence="2" type="ORF">M011DRAFT_486501</name>
</gene>
<feature type="compositionally biased region" description="Basic and acidic residues" evidence="1">
    <location>
        <begin position="240"/>
        <end position="259"/>
    </location>
</feature>
<proteinExistence type="predicted"/>
<reference evidence="2" key="1">
    <citation type="journal article" date="2020" name="Stud. Mycol.">
        <title>101 Dothideomycetes genomes: a test case for predicting lifestyles and emergence of pathogens.</title>
        <authorList>
            <person name="Haridas S."/>
            <person name="Albert R."/>
            <person name="Binder M."/>
            <person name="Bloem J."/>
            <person name="Labutti K."/>
            <person name="Salamov A."/>
            <person name="Andreopoulos B."/>
            <person name="Baker S."/>
            <person name="Barry K."/>
            <person name="Bills G."/>
            <person name="Bluhm B."/>
            <person name="Cannon C."/>
            <person name="Castanera R."/>
            <person name="Culley D."/>
            <person name="Daum C."/>
            <person name="Ezra D."/>
            <person name="Gonzalez J."/>
            <person name="Henrissat B."/>
            <person name="Kuo A."/>
            <person name="Liang C."/>
            <person name="Lipzen A."/>
            <person name="Lutzoni F."/>
            <person name="Magnuson J."/>
            <person name="Mondo S."/>
            <person name="Nolan M."/>
            <person name="Ohm R."/>
            <person name="Pangilinan J."/>
            <person name="Park H.-J."/>
            <person name="Ramirez L."/>
            <person name="Alfaro M."/>
            <person name="Sun H."/>
            <person name="Tritt A."/>
            <person name="Yoshinaga Y."/>
            <person name="Zwiers L.-H."/>
            <person name="Turgeon B."/>
            <person name="Goodwin S."/>
            <person name="Spatafora J."/>
            <person name="Crous P."/>
            <person name="Grigoriev I."/>
        </authorList>
    </citation>
    <scope>NUCLEOTIDE SEQUENCE</scope>
    <source>
        <strain evidence="2">CBS 119925</strain>
    </source>
</reference>